<keyword evidence="9" id="KW-1185">Reference proteome</keyword>
<dbReference type="NCBIfam" id="NF009967">
    <property type="entry name" value="PRK13430.1"/>
    <property type="match status" value="1"/>
</dbReference>
<keyword evidence="4 7" id="KW-0406">Ion transport</keyword>
<evidence type="ECO:0000256" key="6">
    <source>
        <dbReference type="ARBA" id="ARBA00023310"/>
    </source>
</evidence>
<protein>
    <recommendedName>
        <fullName evidence="7">ATP synthase subunit delta</fullName>
    </recommendedName>
    <alternativeName>
        <fullName evidence="7">ATP synthase F(1) sector subunit delta</fullName>
    </alternativeName>
    <alternativeName>
        <fullName evidence="7">F-type ATPase subunit delta</fullName>
        <shortName evidence="7">F-ATPase subunit delta</shortName>
    </alternativeName>
</protein>
<keyword evidence="7" id="KW-0139">CF(1)</keyword>
<dbReference type="Proteomes" id="UP000604117">
    <property type="component" value="Unassembled WGS sequence"/>
</dbReference>
<dbReference type="HAMAP" id="MF_01416">
    <property type="entry name" value="ATP_synth_delta_bact"/>
    <property type="match status" value="1"/>
</dbReference>
<evidence type="ECO:0000256" key="3">
    <source>
        <dbReference type="ARBA" id="ARBA00022781"/>
    </source>
</evidence>
<evidence type="ECO:0000256" key="7">
    <source>
        <dbReference type="HAMAP-Rule" id="MF_01416"/>
    </source>
</evidence>
<evidence type="ECO:0000313" key="8">
    <source>
        <dbReference type="EMBL" id="GIF75699.1"/>
    </source>
</evidence>
<comment type="similarity">
    <text evidence="7">Belongs to the ATPase delta chain family.</text>
</comment>
<keyword evidence="6 7" id="KW-0066">ATP synthesis</keyword>
<evidence type="ECO:0000256" key="2">
    <source>
        <dbReference type="ARBA" id="ARBA00022448"/>
    </source>
</evidence>
<comment type="function">
    <text evidence="7">This protein is part of the stalk that links CF(0) to CF(1). It either transmits conformational changes from CF(0) to CF(1) or is implicated in proton conduction.</text>
</comment>
<evidence type="ECO:0000256" key="4">
    <source>
        <dbReference type="ARBA" id="ARBA00023065"/>
    </source>
</evidence>
<organism evidence="8 9">
    <name type="scientific">Asanoa siamensis</name>
    <dbReference type="NCBI Taxonomy" id="926357"/>
    <lineage>
        <taxon>Bacteria</taxon>
        <taxon>Bacillati</taxon>
        <taxon>Actinomycetota</taxon>
        <taxon>Actinomycetes</taxon>
        <taxon>Micromonosporales</taxon>
        <taxon>Micromonosporaceae</taxon>
        <taxon>Asanoa</taxon>
    </lineage>
</organism>
<dbReference type="Pfam" id="PF00213">
    <property type="entry name" value="OSCP"/>
    <property type="match status" value="1"/>
</dbReference>
<comment type="caution">
    <text evidence="8">The sequence shown here is derived from an EMBL/GenBank/DDBJ whole genome shotgun (WGS) entry which is preliminary data.</text>
</comment>
<accession>A0ABQ4CWM6</accession>
<dbReference type="InterPro" id="IPR000711">
    <property type="entry name" value="ATPase_OSCP/dsu"/>
</dbReference>
<evidence type="ECO:0000256" key="5">
    <source>
        <dbReference type="ARBA" id="ARBA00023136"/>
    </source>
</evidence>
<evidence type="ECO:0000256" key="1">
    <source>
        <dbReference type="ARBA" id="ARBA00004370"/>
    </source>
</evidence>
<dbReference type="PRINTS" id="PR00125">
    <property type="entry name" value="ATPASEDELTA"/>
</dbReference>
<comment type="subcellular location">
    <subcellularLocation>
        <location evidence="7">Cell membrane</location>
        <topology evidence="7">Peripheral membrane protein</topology>
    </subcellularLocation>
    <subcellularLocation>
        <location evidence="1">Membrane</location>
    </subcellularLocation>
</comment>
<reference evidence="8 9" key="1">
    <citation type="submission" date="2021-01" db="EMBL/GenBank/DDBJ databases">
        <title>Whole genome shotgun sequence of Asanoa siamensis NBRC 107932.</title>
        <authorList>
            <person name="Komaki H."/>
            <person name="Tamura T."/>
        </authorList>
    </citation>
    <scope>NUCLEOTIDE SEQUENCE [LARGE SCALE GENOMIC DNA]</scope>
    <source>
        <strain evidence="8 9">NBRC 107932</strain>
    </source>
</reference>
<dbReference type="EMBL" id="BONE01000047">
    <property type="protein sequence ID" value="GIF75699.1"/>
    <property type="molecule type" value="Genomic_DNA"/>
</dbReference>
<dbReference type="PANTHER" id="PTHR11910">
    <property type="entry name" value="ATP SYNTHASE DELTA CHAIN"/>
    <property type="match status" value="1"/>
</dbReference>
<keyword evidence="5 7" id="KW-0472">Membrane</keyword>
<sequence length="273" mass="29105">MQGVSRESYRAAAERLDSYAASAPAADVATTGDELLSVADVLRRQPTLRRALSDPGRPGDDRAELIRSLLTGKVGDETLGVATVLAGGRWSAATELLDATERLGVEALLASADRADDLAEVEDELFRFGQVVDGSPELSGALSDLVAPPAQRADLAKALLDGKAKPVTLRLVEVALAGFGGRSFQAALSRMVEMSAERRDRQVAYVTVAAPLSDDEERRLGTKLSQLYGRDVTVKQTVDPQVLGGMSVLVGSDLYDGTVLRRLNDTRKALSQR</sequence>
<keyword evidence="7" id="KW-1003">Cell membrane</keyword>
<name>A0ABQ4CWM6_9ACTN</name>
<keyword evidence="2 7" id="KW-0813">Transport</keyword>
<keyword evidence="3 7" id="KW-0375">Hydrogen ion transport</keyword>
<evidence type="ECO:0000313" key="9">
    <source>
        <dbReference type="Proteomes" id="UP000604117"/>
    </source>
</evidence>
<gene>
    <name evidence="7 8" type="primary">atpH</name>
    <name evidence="8" type="ORF">Asi02nite_52170</name>
</gene>
<comment type="function">
    <text evidence="7">F(1)F(0) ATP synthase produces ATP from ADP in the presence of a proton or sodium gradient. F-type ATPases consist of two structural domains, F(1) containing the extramembraneous catalytic core and F(0) containing the membrane proton channel, linked together by a central stalk and a peripheral stalk. During catalysis, ATP synthesis in the catalytic domain of F(1) is coupled via a rotary mechanism of the central stalk subunits to proton translocation.</text>
</comment>
<proteinExistence type="inferred from homology"/>